<evidence type="ECO:0000256" key="6">
    <source>
        <dbReference type="ARBA" id="ARBA00023136"/>
    </source>
</evidence>
<keyword evidence="3" id="KW-1003">Cell membrane</keyword>
<dbReference type="EMBL" id="KF733648">
    <property type="protein sequence ID" value="AHH81875.1"/>
    <property type="molecule type" value="Genomic_DNA"/>
</dbReference>
<dbReference type="Pfam" id="PF02417">
    <property type="entry name" value="Chromate_transp"/>
    <property type="match status" value="2"/>
</dbReference>
<keyword evidence="5 7" id="KW-1133">Transmembrane helix</keyword>
<organism evidence="8">
    <name type="scientific">uncultured bacterium pAB4</name>
    <dbReference type="NCBI Taxonomy" id="1444979"/>
    <lineage>
        <taxon>Bacteria</taxon>
        <taxon>environmental samples</taxon>
    </lineage>
</organism>
<feature type="transmembrane region" description="Helical" evidence="7">
    <location>
        <begin position="155"/>
        <end position="183"/>
    </location>
</feature>
<dbReference type="NCBIfam" id="TIGR00937">
    <property type="entry name" value="2A51"/>
    <property type="match status" value="1"/>
</dbReference>
<dbReference type="PANTHER" id="PTHR33567:SF3">
    <property type="entry name" value="CHROMATE ION TRANSPORTER (EUROFUNG)"/>
    <property type="match status" value="1"/>
</dbReference>
<feature type="transmembrane region" description="Helical" evidence="7">
    <location>
        <begin position="272"/>
        <end position="294"/>
    </location>
</feature>
<dbReference type="GO" id="GO:0005886">
    <property type="term" value="C:plasma membrane"/>
    <property type="evidence" value="ECO:0007669"/>
    <property type="project" value="UniProtKB-SubCell"/>
</dbReference>
<feature type="transmembrane region" description="Helical" evidence="7">
    <location>
        <begin position="20"/>
        <end position="41"/>
    </location>
</feature>
<dbReference type="InterPro" id="IPR014047">
    <property type="entry name" value="Chr_Tranpt_l_chain"/>
</dbReference>
<comment type="subcellular location">
    <subcellularLocation>
        <location evidence="1">Cell membrane</location>
        <topology evidence="1">Multi-pass membrane protein</topology>
    </subcellularLocation>
</comment>
<evidence type="ECO:0000256" key="1">
    <source>
        <dbReference type="ARBA" id="ARBA00004651"/>
    </source>
</evidence>
<proteinExistence type="inferred from homology"/>
<sequence>MVNCYKQGVPMSNKPIYKEIFTVFAKLGIFAFGGPAAHVAMMEDEIVTKRKWLSKERFIDMYGFTSLIPGPNSTEMAILMGYHRGGIPGLIIAGLSFILPAVFIVLVFAFIYVNYGSIPTVVDCLMGSNPSSYAIVIQALYRLSKSILSSFEKALIFITVLALSFFGLSEIPLILIGATAYFLLKKVPKGKVFVVEPMSALMVFLVFLKIGSVLYGSGYVLLSFLETEFVLRYGAITNQTLLDAVAVGQFTPGPVFTTATFIGYVIAGFPGAIWATIGIFLPSFLLVAIVFPWFEKLRQNKVLSIFLDGVNVASIALMASVTIKLGMATLLDWQSIVIFLISAALLIKTKINATWLILAGALIGIIL</sequence>
<dbReference type="PANTHER" id="PTHR33567">
    <property type="entry name" value="CHROMATE ION TRANSPORTER (EUROFUNG)"/>
    <property type="match status" value="1"/>
</dbReference>
<feature type="transmembrane region" description="Helical" evidence="7">
    <location>
        <begin position="306"/>
        <end position="327"/>
    </location>
</feature>
<evidence type="ECO:0000256" key="2">
    <source>
        <dbReference type="ARBA" id="ARBA00005262"/>
    </source>
</evidence>
<reference evidence="8" key="1">
    <citation type="submission" date="2013-10" db="EMBL/GenBank/DDBJ databases">
        <title>Metagenomics Reveals New Arsenic Resistance Genes.</title>
        <authorList>
            <person name="Sharma R."/>
        </authorList>
    </citation>
    <scope>NUCLEOTIDE SEQUENCE</scope>
</reference>
<dbReference type="GO" id="GO:0015109">
    <property type="term" value="F:chromate transmembrane transporter activity"/>
    <property type="evidence" value="ECO:0007669"/>
    <property type="project" value="InterPro"/>
</dbReference>
<feature type="transmembrane region" description="Helical" evidence="7">
    <location>
        <begin position="90"/>
        <end position="113"/>
    </location>
</feature>
<evidence type="ECO:0000256" key="3">
    <source>
        <dbReference type="ARBA" id="ARBA00022475"/>
    </source>
</evidence>
<evidence type="ECO:0000256" key="7">
    <source>
        <dbReference type="SAM" id="Phobius"/>
    </source>
</evidence>
<evidence type="ECO:0000313" key="8">
    <source>
        <dbReference type="EMBL" id="AHH81875.1"/>
    </source>
</evidence>
<dbReference type="AlphaFoldDB" id="W5VRF4"/>
<feature type="transmembrane region" description="Helical" evidence="7">
    <location>
        <begin position="203"/>
        <end position="225"/>
    </location>
</feature>
<name>W5VRF4_9BACT</name>
<feature type="transmembrane region" description="Helical" evidence="7">
    <location>
        <begin position="245"/>
        <end position="266"/>
    </location>
</feature>
<protein>
    <submittedName>
        <fullName evidence="8">Chromate ion transporter family protein</fullName>
    </submittedName>
</protein>
<dbReference type="InterPro" id="IPR003370">
    <property type="entry name" value="Chromate_transpt"/>
</dbReference>
<evidence type="ECO:0000256" key="5">
    <source>
        <dbReference type="ARBA" id="ARBA00022989"/>
    </source>
</evidence>
<keyword evidence="6 7" id="KW-0472">Membrane</keyword>
<evidence type="ECO:0000256" key="4">
    <source>
        <dbReference type="ARBA" id="ARBA00022692"/>
    </source>
</evidence>
<dbReference type="PIRSF" id="PIRSF004810">
    <property type="entry name" value="ChrA"/>
    <property type="match status" value="1"/>
</dbReference>
<feature type="transmembrane region" description="Helical" evidence="7">
    <location>
        <begin position="333"/>
        <end position="366"/>
    </location>
</feature>
<keyword evidence="4 7" id="KW-0812">Transmembrane</keyword>
<comment type="similarity">
    <text evidence="2">Belongs to the chromate ion transporter (CHR) (TC 2.A.51) family.</text>
</comment>
<accession>W5VRF4</accession>